<dbReference type="RefSeq" id="WP_182203151.1">
    <property type="nucleotide sequence ID" value="NZ_JACGLT010000003.1"/>
</dbReference>
<name>A0A7W2M3N0_9FLAO</name>
<evidence type="ECO:0000313" key="5">
    <source>
        <dbReference type="EMBL" id="MBA6152057.1"/>
    </source>
</evidence>
<accession>A0A7W2M3N0</accession>
<dbReference type="InterPro" id="IPR011050">
    <property type="entry name" value="Pectin_lyase_fold/virulence"/>
</dbReference>
<dbReference type="EMBL" id="JACGLT010000003">
    <property type="protein sequence ID" value="MBA6152057.1"/>
    <property type="molecule type" value="Genomic_DNA"/>
</dbReference>
<dbReference type="Pfam" id="PF02494">
    <property type="entry name" value="HYR"/>
    <property type="match status" value="1"/>
</dbReference>
<proteinExistence type="predicted"/>
<sequence length="1162" mass="121400">MRQILLVFSLFCASYITVNAQTNTWTGAGANTNWNTVANWSLNAVPTAAHDVVIPTGFNVIINVAATTKSIVVQGNATLNIASNLSFVNASSFTENVTVNWSNSNLTGGGTLTNNGTVNLLSTGSRYITNATTIVNNGLFTMPDGGYLYLYDTSIFNNTAEGVFDIQSNGVIYRNGDEHSFNNDGLLKKTGADNNSQIQCRLTNSGIISVEDGTLTLNGSVKTFNSGVYNVATDSGLILETQINSSGTFTGVLNGALIWSNNLSVEDAVTFNFTGTSGVQWRGNSLIGGGTLTNMSRIDLSLSGSRYISDGTTLNNQGLVTMPSGGYLYLYDTSVFNNTSSGVFDFQSDGVIYRNGESHSFNNVGLLKKTGGSGNSQIQCKLANSGTISVESGTLTLNGSIKTFNSGVYNVISNSQLILGTQIDVSGTLSGVLDGALTWSNDISVASTATFNFTGETGVHWTARNLIGGGTLTNASTITLATSGSRYIVNGTTLNNQGLMTMPSGGYLYLYGTSVFNNTSSGVFDFQSDGVIYRDGESHSFNNVGLLKKTGGSGNSQIQCKLTNSGTISVESGTLTLNGSIKTFNSGVYNVVPNSQLILGTQIDVSGTLSGVLDGALTWISDMSVANAATFNFTGSTGVNWNSNSLIGGGTLTNASKINLAGSGSRYITGTITTLVNSGTITMPSGGYLYLYHDTTLDNQASGVIDIQSDAQIYSNGNGALSINNAGLFKKSLGNGTSNVHPPITNSGVIEANSGTLNFQNGVNFNNTINGIVKGTANIDIPLTATFTNDGTFAPGGSPGTLTVLGDYKSSDTSVLDVELNGLVQGTEYDLLSITGTNVVFDGDVNVTMGFDAAVGNSFTIATVSGTIATKSLTTPLTADYDGFRYTFDVTYPNDKAVRLTISSRVDIQPPTVITQDVTLQLNASGNATLTASQVNNGSSDNGTSSANLVYELSKTNFNCGDLGSNTVTLTVTDEAGNSASAPATITVEDVTAPTVTCPADQTVEVNAVEYILPDYLATGGLTVSDNCSFTVVQSPVAGTELTHGVHSITFAVTDAGGNEGTCSFDLTVNDLSLGIEDHELNDSAVLLYPNPVHHILTIENVGHLELLSADIVDITGKTMSTINLEHMGLTKEVSLESYASGIYFMKIKGKTGMLTKRIIKE</sequence>
<dbReference type="Gene3D" id="2.60.40.10">
    <property type="entry name" value="Immunoglobulins"/>
    <property type="match status" value="1"/>
</dbReference>
<dbReference type="InterPro" id="IPR013783">
    <property type="entry name" value="Ig-like_fold"/>
</dbReference>
<feature type="chain" id="PRO_5031306786" evidence="3">
    <location>
        <begin position="21"/>
        <end position="1162"/>
    </location>
</feature>
<dbReference type="NCBIfam" id="TIGR04183">
    <property type="entry name" value="Por_Secre_tail"/>
    <property type="match status" value="1"/>
</dbReference>
<dbReference type="AlphaFoldDB" id="A0A7W2M3N0"/>
<dbReference type="InterPro" id="IPR003410">
    <property type="entry name" value="HYR_dom"/>
</dbReference>
<organism evidence="5 6">
    <name type="scientific">Gelidibacter maritimus</name>
    <dbReference type="NCBI Taxonomy" id="2761487"/>
    <lineage>
        <taxon>Bacteria</taxon>
        <taxon>Pseudomonadati</taxon>
        <taxon>Bacteroidota</taxon>
        <taxon>Flavobacteriia</taxon>
        <taxon>Flavobacteriales</taxon>
        <taxon>Flavobacteriaceae</taxon>
        <taxon>Gelidibacter</taxon>
    </lineage>
</organism>
<evidence type="ECO:0000259" key="4">
    <source>
        <dbReference type="PROSITE" id="PS50825"/>
    </source>
</evidence>
<evidence type="ECO:0000256" key="2">
    <source>
        <dbReference type="ARBA" id="ARBA00022737"/>
    </source>
</evidence>
<keyword evidence="2" id="KW-0677">Repeat</keyword>
<evidence type="ECO:0000313" key="6">
    <source>
        <dbReference type="Proteomes" id="UP000541857"/>
    </source>
</evidence>
<dbReference type="Proteomes" id="UP000541857">
    <property type="component" value="Unassembled WGS sequence"/>
</dbReference>
<dbReference type="InterPro" id="IPR026444">
    <property type="entry name" value="Secre_tail"/>
</dbReference>
<dbReference type="PROSITE" id="PS50825">
    <property type="entry name" value="HYR"/>
    <property type="match status" value="1"/>
</dbReference>
<evidence type="ECO:0000256" key="1">
    <source>
        <dbReference type="ARBA" id="ARBA00022729"/>
    </source>
</evidence>
<dbReference type="SUPFAM" id="SSF51126">
    <property type="entry name" value="Pectin lyase-like"/>
    <property type="match status" value="1"/>
</dbReference>
<feature type="signal peptide" evidence="3">
    <location>
        <begin position="1"/>
        <end position="20"/>
    </location>
</feature>
<evidence type="ECO:0000256" key="3">
    <source>
        <dbReference type="SAM" id="SignalP"/>
    </source>
</evidence>
<comment type="caution">
    <text evidence="5">The sequence shown here is derived from an EMBL/GenBank/DDBJ whole genome shotgun (WGS) entry which is preliminary data.</text>
</comment>
<gene>
    <name evidence="5" type="ORF">H3Z82_04890</name>
</gene>
<keyword evidence="6" id="KW-1185">Reference proteome</keyword>
<keyword evidence="1 3" id="KW-0732">Signal</keyword>
<reference evidence="5 6" key="1">
    <citation type="submission" date="2020-07" db="EMBL/GenBank/DDBJ databases">
        <title>Bacterium isolated from marine sediment.</title>
        <authorList>
            <person name="Shang D."/>
        </authorList>
    </citation>
    <scope>NUCLEOTIDE SEQUENCE [LARGE SCALE GENOMIC DNA]</scope>
    <source>
        <strain evidence="5 6">F6074</strain>
    </source>
</reference>
<feature type="domain" description="HYR" evidence="4">
    <location>
        <begin position="989"/>
        <end position="1071"/>
    </location>
</feature>
<dbReference type="Pfam" id="PF18962">
    <property type="entry name" value="Por_Secre_tail"/>
    <property type="match status" value="1"/>
</dbReference>
<protein>
    <submittedName>
        <fullName evidence="5">HYR domain-containing protein</fullName>
    </submittedName>
</protein>